<accession>A0A7X6RKL7</accession>
<gene>
    <name evidence="2" type="ORF">HGA07_24960</name>
</gene>
<reference evidence="2 3" key="1">
    <citation type="submission" date="2020-04" db="EMBL/GenBank/DDBJ databases">
        <title>MicrobeNet Type strains.</title>
        <authorList>
            <person name="Nicholson A.C."/>
        </authorList>
    </citation>
    <scope>NUCLEOTIDE SEQUENCE [LARGE SCALE GENOMIC DNA]</scope>
    <source>
        <strain evidence="2 3">DSM 44445</strain>
    </source>
</reference>
<dbReference type="Proteomes" id="UP000523447">
    <property type="component" value="Unassembled WGS sequence"/>
</dbReference>
<dbReference type="EMBL" id="JAAXPE010000036">
    <property type="protein sequence ID" value="NKY88853.1"/>
    <property type="molecule type" value="Genomic_DNA"/>
</dbReference>
<dbReference type="RefSeq" id="WP_168441323.1">
    <property type="nucleotide sequence ID" value="NZ_CAWPHS010000030.1"/>
</dbReference>
<dbReference type="AlphaFoldDB" id="A0A7X6RKL7"/>
<evidence type="ECO:0000313" key="3">
    <source>
        <dbReference type="Proteomes" id="UP000523447"/>
    </source>
</evidence>
<feature type="compositionally biased region" description="Basic and acidic residues" evidence="1">
    <location>
        <begin position="63"/>
        <end position="78"/>
    </location>
</feature>
<sequence length="178" mass="19299">MGALEAKLRPAVDGMMADCAALALAHGATFEDLGTAVGITRQAASHRWGHLRGERIVVVISRRDRSHPAPEHDSRARVGEVGGSGQYDADRGWWPIGADVRAAAAHAVIAVDGEVRRVYAIDTGGWDSDGRKWRFRAVDDRPLPAQEIDRLHTAGDLPYRLGDPCPTKAGGAYRPERF</sequence>
<evidence type="ECO:0000313" key="2">
    <source>
        <dbReference type="EMBL" id="NKY88853.1"/>
    </source>
</evidence>
<comment type="caution">
    <text evidence="2">The sequence shown here is derived from an EMBL/GenBank/DDBJ whole genome shotgun (WGS) entry which is preliminary data.</text>
</comment>
<proteinExistence type="predicted"/>
<protein>
    <submittedName>
        <fullName evidence="2">Uncharacterized protein</fullName>
    </submittedName>
</protein>
<feature type="region of interest" description="Disordered" evidence="1">
    <location>
        <begin position="63"/>
        <end position="82"/>
    </location>
</feature>
<evidence type="ECO:0000256" key="1">
    <source>
        <dbReference type="SAM" id="MobiDB-lite"/>
    </source>
</evidence>
<keyword evidence="3" id="KW-1185">Reference proteome</keyword>
<name>A0A7X6RKL7_9NOCA</name>
<organism evidence="2 3">
    <name type="scientific">Nocardia veterana</name>
    <dbReference type="NCBI Taxonomy" id="132249"/>
    <lineage>
        <taxon>Bacteria</taxon>
        <taxon>Bacillati</taxon>
        <taxon>Actinomycetota</taxon>
        <taxon>Actinomycetes</taxon>
        <taxon>Mycobacteriales</taxon>
        <taxon>Nocardiaceae</taxon>
        <taxon>Nocardia</taxon>
    </lineage>
</organism>